<dbReference type="InterPro" id="IPR036322">
    <property type="entry name" value="WD40_repeat_dom_sf"/>
</dbReference>
<name>A0A9P4XSH0_CRYP1</name>
<dbReference type="Gene3D" id="2.130.10.10">
    <property type="entry name" value="YVTN repeat-like/Quinoprotein amine dehydrogenase"/>
    <property type="match status" value="1"/>
</dbReference>
<keyword evidence="10" id="KW-1185">Reference proteome</keyword>
<dbReference type="PROSITE" id="PS50294">
    <property type="entry name" value="WD_REPEATS_REGION"/>
    <property type="match status" value="2"/>
</dbReference>
<dbReference type="Proteomes" id="UP000803844">
    <property type="component" value="Unassembled WGS sequence"/>
</dbReference>
<feature type="domain" description="PFU" evidence="7">
    <location>
        <begin position="376"/>
        <end position="472"/>
    </location>
</feature>
<dbReference type="GO" id="GO:0010992">
    <property type="term" value="P:ubiquitin recycling"/>
    <property type="evidence" value="ECO:0007669"/>
    <property type="project" value="TreeGrafter"/>
</dbReference>
<accession>A0A9P4XSH0</accession>
<evidence type="ECO:0000256" key="4">
    <source>
        <dbReference type="ARBA" id="ARBA00022737"/>
    </source>
</evidence>
<dbReference type="GO" id="GO:0043130">
    <property type="term" value="F:ubiquitin binding"/>
    <property type="evidence" value="ECO:0007669"/>
    <property type="project" value="TreeGrafter"/>
</dbReference>
<comment type="caution">
    <text evidence="9">The sequence shown here is derived from an EMBL/GenBank/DDBJ whole genome shotgun (WGS) entry which is preliminary data.</text>
</comment>
<dbReference type="EMBL" id="MU032354">
    <property type="protein sequence ID" value="KAF3759956.1"/>
    <property type="molecule type" value="Genomic_DNA"/>
</dbReference>
<dbReference type="PANTHER" id="PTHR19849">
    <property type="entry name" value="PHOSPHOLIPASE A-2-ACTIVATING PROTEIN"/>
    <property type="match status" value="1"/>
</dbReference>
<dbReference type="SMART" id="SM00320">
    <property type="entry name" value="WD40"/>
    <property type="match status" value="6"/>
</dbReference>
<dbReference type="PROSITE" id="PS50082">
    <property type="entry name" value="WD_REPEATS_2"/>
    <property type="match status" value="3"/>
</dbReference>
<evidence type="ECO:0000313" key="9">
    <source>
        <dbReference type="EMBL" id="KAF3759956.1"/>
    </source>
</evidence>
<dbReference type="InterPro" id="IPR001680">
    <property type="entry name" value="WD40_rpt"/>
</dbReference>
<evidence type="ECO:0000256" key="5">
    <source>
        <dbReference type="PROSITE-ProRule" id="PRU00221"/>
    </source>
</evidence>
<dbReference type="Gene3D" id="1.25.10.10">
    <property type="entry name" value="Leucine-rich Repeat Variant"/>
    <property type="match status" value="1"/>
</dbReference>
<feature type="repeat" description="WD" evidence="5">
    <location>
        <begin position="9"/>
        <end position="39"/>
    </location>
</feature>
<proteinExistence type="predicted"/>
<dbReference type="CDD" id="cd00200">
    <property type="entry name" value="WD40"/>
    <property type="match status" value="1"/>
</dbReference>
<sequence>MEFKLSAELVGHKSDVRGVTFPSPNTVISVSRDCTVRVWRRKEFRPPTFKGSVLTEGQDFVNAVAYFYPDATYKEGLIVAGGKDALIEVRQPGAQPGPNHAEFLLVGHDHNVCALDTSPEASYVVSGSWDKQAIVWFTGKWEPGKYLVGHDASVWGVLALTEETVVTGSADEKINIYDIKSSPDRHIQPKSTIYTTSVVRAVAKVNKGHASGADIASAHSDGVIRLWKLNGQSMGELHGHDSFVYSLASLPTGELVSSGEDRTIRIWRGYECVQTITLPAISVWSVAVCESTGDIVAGSSDGVARVFTRIEADMASAESIAAFDESVKASSIPQQQVDGLNKEKLPGSDFLKTKSGTKEGQVQMIVEDNGSVTAHQWSMAQQQWICVGTVVDAVGSSGKKQEYNGQSYDYVFDVDIQEGAPTLKLPYNLSQNPYEAATKFIGDNELPISYIDQVAGFIVENTKGATLGEDSGPAPGDFGTGRYQPGDEGSAQQPPGPKILPQENYLTITAIKIEPLVKKILLTSATMISSGRKDFALNPAEEDTLKRLAQKISTAIGTVPATLPAAGTPTSMVNWESNQHEISLVLKIANTWPDNDRMPGLDLLRCLVTSSSVGSFAAVAGKSIIDATFESAFHPSAGAALSKNCAMMAFRVIANLFASDDGRKIAYAQAAIVVDHMQSVVGLDDNAFKGPVGFPDVRGVLIAVTTAALNYAVLGYMVSRKKVAAPSGVSVTPEVFGSLAKVLCKIIDGQDDAEVNYRALAALGTLAAAGTRDVLKSLSAENVVRRAIKADKNPEERIRAIANECLKIL</sequence>
<dbReference type="GO" id="GO:0005634">
    <property type="term" value="C:nucleus"/>
    <property type="evidence" value="ECO:0007669"/>
    <property type="project" value="TreeGrafter"/>
</dbReference>
<reference evidence="9" key="1">
    <citation type="journal article" date="2020" name="Phytopathology">
        <title>Genome sequence of the chestnut blight fungus Cryphonectria parasitica EP155: A fundamental resource for an archetypical invasive plant pathogen.</title>
        <authorList>
            <person name="Crouch J.A."/>
            <person name="Dawe A."/>
            <person name="Aerts A."/>
            <person name="Barry K."/>
            <person name="Churchill A.C.L."/>
            <person name="Grimwood J."/>
            <person name="Hillman B."/>
            <person name="Milgroom M.G."/>
            <person name="Pangilinan J."/>
            <person name="Smith M."/>
            <person name="Salamov A."/>
            <person name="Schmutz J."/>
            <person name="Yadav J."/>
            <person name="Grigoriev I.V."/>
            <person name="Nuss D."/>
        </authorList>
    </citation>
    <scope>NUCLEOTIDE SEQUENCE</scope>
    <source>
        <strain evidence="9">EP155</strain>
    </source>
</reference>
<feature type="region of interest" description="Disordered" evidence="6">
    <location>
        <begin position="466"/>
        <end position="499"/>
    </location>
</feature>
<feature type="repeat" description="WD" evidence="5">
    <location>
        <begin position="105"/>
        <end position="136"/>
    </location>
</feature>
<dbReference type="InterPro" id="IPR015155">
    <property type="entry name" value="PFU"/>
</dbReference>
<dbReference type="Pfam" id="PF08324">
    <property type="entry name" value="PUL"/>
    <property type="match status" value="1"/>
</dbReference>
<evidence type="ECO:0000256" key="3">
    <source>
        <dbReference type="ARBA" id="ARBA00022574"/>
    </source>
</evidence>
<dbReference type="InterPro" id="IPR015943">
    <property type="entry name" value="WD40/YVTN_repeat-like_dom_sf"/>
</dbReference>
<dbReference type="OrthoDB" id="10265988at2759"/>
<dbReference type="SUPFAM" id="SSF50978">
    <property type="entry name" value="WD40 repeat-like"/>
    <property type="match status" value="1"/>
</dbReference>
<dbReference type="Gene3D" id="3.10.20.870">
    <property type="entry name" value="PFU (PLAA family ubiquitin binding), C-terminal domain"/>
    <property type="match status" value="1"/>
</dbReference>
<dbReference type="AlphaFoldDB" id="A0A9P4XSH0"/>
<evidence type="ECO:0000256" key="6">
    <source>
        <dbReference type="SAM" id="MobiDB-lite"/>
    </source>
</evidence>
<feature type="domain" description="PUL" evidence="8">
    <location>
        <begin position="498"/>
        <end position="808"/>
    </location>
</feature>
<dbReference type="PROSITE" id="PS51394">
    <property type="entry name" value="PFU"/>
    <property type="match status" value="1"/>
</dbReference>
<dbReference type="PROSITE" id="PS51396">
    <property type="entry name" value="PUL"/>
    <property type="match status" value="1"/>
</dbReference>
<dbReference type="InterPro" id="IPR013535">
    <property type="entry name" value="PUL_dom"/>
</dbReference>
<evidence type="ECO:0000259" key="8">
    <source>
        <dbReference type="PROSITE" id="PS51396"/>
    </source>
</evidence>
<dbReference type="InterPro" id="IPR011989">
    <property type="entry name" value="ARM-like"/>
</dbReference>
<dbReference type="Pfam" id="PF09070">
    <property type="entry name" value="PFU"/>
    <property type="match status" value="1"/>
</dbReference>
<dbReference type="GO" id="GO:0005737">
    <property type="term" value="C:cytoplasm"/>
    <property type="evidence" value="ECO:0007669"/>
    <property type="project" value="UniProtKB-SubCell"/>
</dbReference>
<gene>
    <name evidence="9" type="ORF">M406DRAFT_283658</name>
</gene>
<keyword evidence="4" id="KW-0677">Repeat</keyword>
<dbReference type="InterPro" id="IPR038122">
    <property type="entry name" value="PFU_sf"/>
</dbReference>
<evidence type="ECO:0000256" key="1">
    <source>
        <dbReference type="ARBA" id="ARBA00004496"/>
    </source>
</evidence>
<dbReference type="Pfam" id="PF00400">
    <property type="entry name" value="WD40"/>
    <property type="match status" value="3"/>
</dbReference>
<protein>
    <submittedName>
        <fullName evidence="9">PFU-domain-containing protein</fullName>
    </submittedName>
</protein>
<evidence type="ECO:0000313" key="10">
    <source>
        <dbReference type="Proteomes" id="UP000803844"/>
    </source>
</evidence>
<organism evidence="9 10">
    <name type="scientific">Cryphonectria parasitica (strain ATCC 38755 / EP155)</name>
    <dbReference type="NCBI Taxonomy" id="660469"/>
    <lineage>
        <taxon>Eukaryota</taxon>
        <taxon>Fungi</taxon>
        <taxon>Dikarya</taxon>
        <taxon>Ascomycota</taxon>
        <taxon>Pezizomycotina</taxon>
        <taxon>Sordariomycetes</taxon>
        <taxon>Sordariomycetidae</taxon>
        <taxon>Diaporthales</taxon>
        <taxon>Cryphonectriaceae</taxon>
        <taxon>Cryphonectria-Endothia species complex</taxon>
        <taxon>Cryphonectria</taxon>
    </lineage>
</organism>
<dbReference type="RefSeq" id="XP_040770935.1">
    <property type="nucleotide sequence ID" value="XM_040918524.1"/>
</dbReference>
<dbReference type="GeneID" id="63835653"/>
<comment type="subcellular location">
    <subcellularLocation>
        <location evidence="1">Cytoplasm</location>
    </subcellularLocation>
</comment>
<evidence type="ECO:0000256" key="2">
    <source>
        <dbReference type="ARBA" id="ARBA00022490"/>
    </source>
</evidence>
<evidence type="ECO:0000259" key="7">
    <source>
        <dbReference type="PROSITE" id="PS51394"/>
    </source>
</evidence>
<keyword evidence="3 5" id="KW-0853">WD repeat</keyword>
<keyword evidence="2" id="KW-0963">Cytoplasm</keyword>
<dbReference type="GO" id="GO:0043161">
    <property type="term" value="P:proteasome-mediated ubiquitin-dependent protein catabolic process"/>
    <property type="evidence" value="ECO:0007669"/>
    <property type="project" value="TreeGrafter"/>
</dbReference>
<dbReference type="PANTHER" id="PTHR19849:SF0">
    <property type="entry name" value="PHOSPHOLIPASE A-2-ACTIVATING PROTEIN"/>
    <property type="match status" value="1"/>
</dbReference>
<feature type="repeat" description="WD" evidence="5">
    <location>
        <begin position="237"/>
        <end position="267"/>
    </location>
</feature>